<reference evidence="2 3" key="1">
    <citation type="submission" date="2019-02" db="EMBL/GenBank/DDBJ databases">
        <title>Deep-cultivation of Planctomycetes and their phenomic and genomic characterization uncovers novel biology.</title>
        <authorList>
            <person name="Wiegand S."/>
            <person name="Jogler M."/>
            <person name="Boedeker C."/>
            <person name="Pinto D."/>
            <person name="Vollmers J."/>
            <person name="Rivas-Marin E."/>
            <person name="Kohn T."/>
            <person name="Peeters S.H."/>
            <person name="Heuer A."/>
            <person name="Rast P."/>
            <person name="Oberbeckmann S."/>
            <person name="Bunk B."/>
            <person name="Jeske O."/>
            <person name="Meyerdierks A."/>
            <person name="Storesund J.E."/>
            <person name="Kallscheuer N."/>
            <person name="Luecker S."/>
            <person name="Lage O.M."/>
            <person name="Pohl T."/>
            <person name="Merkel B.J."/>
            <person name="Hornburger P."/>
            <person name="Mueller R.-W."/>
            <person name="Bruemmer F."/>
            <person name="Labrenz M."/>
            <person name="Spormann A.M."/>
            <person name="Op den Camp H."/>
            <person name="Overmann J."/>
            <person name="Amann R."/>
            <person name="Jetten M.S.M."/>
            <person name="Mascher T."/>
            <person name="Medema M.H."/>
            <person name="Devos D.P."/>
            <person name="Kaster A.-K."/>
            <person name="Ovreas L."/>
            <person name="Rohde M."/>
            <person name="Galperin M.Y."/>
            <person name="Jogler C."/>
        </authorList>
    </citation>
    <scope>NUCLEOTIDE SEQUENCE [LARGE SCALE GENOMIC DNA]</scope>
    <source>
        <strain evidence="2 3">V6</strain>
    </source>
</reference>
<protein>
    <recommendedName>
        <fullName evidence="1">Trypsin-co-occurring domain-containing protein</fullName>
    </recommendedName>
</protein>
<feature type="domain" description="Trypsin-co-occurring" evidence="1">
    <location>
        <begin position="14"/>
        <end position="100"/>
    </location>
</feature>
<dbReference type="NCBIfam" id="NF041216">
    <property type="entry name" value="CU044_2847_fam"/>
    <property type="match status" value="1"/>
</dbReference>
<sequence length="102" mass="10894">MTTLLEFPSKYGDVLIAAPTPAGMVKPAGKLEDSIKEIEESFDEVLEVVSVIGKSFRSVIDKAGADSADLELGLQFTAKGSIYVVETEGNASLKIKLTFKPT</sequence>
<gene>
    <name evidence="2" type="ORF">V6x_59830</name>
</gene>
<dbReference type="AlphaFoldDB" id="A0A517WLU0"/>
<evidence type="ECO:0000313" key="2">
    <source>
        <dbReference type="EMBL" id="QDU06231.1"/>
    </source>
</evidence>
<evidence type="ECO:0000313" key="3">
    <source>
        <dbReference type="Proteomes" id="UP000320722"/>
    </source>
</evidence>
<proteinExistence type="predicted"/>
<dbReference type="Proteomes" id="UP000320722">
    <property type="component" value="Chromosome"/>
</dbReference>
<dbReference type="RefSeq" id="WP_145045124.1">
    <property type="nucleotide sequence ID" value="NZ_CP036347.1"/>
</dbReference>
<dbReference type="EMBL" id="CP036347">
    <property type="protein sequence ID" value="QDU06231.1"/>
    <property type="molecule type" value="Genomic_DNA"/>
</dbReference>
<dbReference type="Pfam" id="PF19493">
    <property type="entry name" value="Trypco1"/>
    <property type="match status" value="1"/>
</dbReference>
<evidence type="ECO:0000259" key="1">
    <source>
        <dbReference type="Pfam" id="PF19493"/>
    </source>
</evidence>
<dbReference type="InterPro" id="IPR045794">
    <property type="entry name" value="Trypco1"/>
</dbReference>
<accession>A0A517WLU0</accession>
<organism evidence="2 3">
    <name type="scientific">Gimesia chilikensis</name>
    <dbReference type="NCBI Taxonomy" id="2605989"/>
    <lineage>
        <taxon>Bacteria</taxon>
        <taxon>Pseudomonadati</taxon>
        <taxon>Planctomycetota</taxon>
        <taxon>Planctomycetia</taxon>
        <taxon>Planctomycetales</taxon>
        <taxon>Planctomycetaceae</taxon>
        <taxon>Gimesia</taxon>
    </lineage>
</organism>
<name>A0A517WLU0_9PLAN</name>